<keyword evidence="1" id="KW-0812">Transmembrane</keyword>
<dbReference type="EMBL" id="CP151406">
    <property type="protein sequence ID" value="WZJ22220.1"/>
    <property type="molecule type" value="Genomic_DNA"/>
</dbReference>
<reference evidence="3 4" key="1">
    <citation type="submission" date="2024-04" db="EMBL/GenBank/DDBJ databases">
        <title>Dissimilatory iodate-reducing microorganisms contribute to the enrichment of iodine in groundwater.</title>
        <authorList>
            <person name="Jiang Z."/>
        </authorList>
    </citation>
    <scope>NUCLEOTIDE SEQUENCE [LARGE SCALE GENOMIC DNA]</scope>
    <source>
        <strain evidence="3 4">NCP973</strain>
    </source>
</reference>
<gene>
    <name evidence="3" type="ORF">AADV58_03445</name>
</gene>
<dbReference type="Gene3D" id="1.10.10.1320">
    <property type="entry name" value="Anti-sigma factor, zinc-finger domain"/>
    <property type="match status" value="1"/>
</dbReference>
<dbReference type="RefSeq" id="WP_341744097.1">
    <property type="nucleotide sequence ID" value="NZ_CP151406.1"/>
</dbReference>
<dbReference type="Pfam" id="PF13490">
    <property type="entry name" value="zf-HC2"/>
    <property type="match status" value="1"/>
</dbReference>
<feature type="domain" description="Putative zinc-finger" evidence="2">
    <location>
        <begin position="14"/>
        <end position="41"/>
    </location>
</feature>
<evidence type="ECO:0000313" key="4">
    <source>
        <dbReference type="Proteomes" id="UP001479520"/>
    </source>
</evidence>
<dbReference type="Proteomes" id="UP001479520">
    <property type="component" value="Chromosome"/>
</dbReference>
<keyword evidence="4" id="KW-1185">Reference proteome</keyword>
<proteinExistence type="predicted"/>
<keyword evidence="1" id="KW-0472">Membrane</keyword>
<dbReference type="InterPro" id="IPR027383">
    <property type="entry name" value="Znf_put"/>
</dbReference>
<sequence length="156" mass="16056">MTDPHEVHATDIDLSAYHDAELPAPARLRITAHIAACPLCAKRLADFAALSADFAQLPKDSLGFDLASVIAGQLPGPARSHRRTPTLGWLGLLPAGIGATVSIALGIAIGGVLFSGGAALPRETAMSVFDSIPPGGLCLGLDSCYAEYPNKTGVIK</sequence>
<evidence type="ECO:0000256" key="1">
    <source>
        <dbReference type="SAM" id="Phobius"/>
    </source>
</evidence>
<organism evidence="3 4">
    <name type="scientific">Azonexus hydrophilus</name>
    <dbReference type="NCBI Taxonomy" id="418702"/>
    <lineage>
        <taxon>Bacteria</taxon>
        <taxon>Pseudomonadati</taxon>
        <taxon>Pseudomonadota</taxon>
        <taxon>Betaproteobacteria</taxon>
        <taxon>Rhodocyclales</taxon>
        <taxon>Azonexaceae</taxon>
        <taxon>Azonexus</taxon>
    </lineage>
</organism>
<feature type="transmembrane region" description="Helical" evidence="1">
    <location>
        <begin position="89"/>
        <end position="114"/>
    </location>
</feature>
<protein>
    <submittedName>
        <fullName evidence="3">Zf-HC2 domain-containing protein</fullName>
    </submittedName>
</protein>
<dbReference type="InterPro" id="IPR041916">
    <property type="entry name" value="Anti_sigma_zinc_sf"/>
</dbReference>
<keyword evidence="1" id="KW-1133">Transmembrane helix</keyword>
<evidence type="ECO:0000313" key="3">
    <source>
        <dbReference type="EMBL" id="WZJ22220.1"/>
    </source>
</evidence>
<accession>A0ABZ2XI25</accession>
<name>A0ABZ2XI25_9RHOO</name>
<evidence type="ECO:0000259" key="2">
    <source>
        <dbReference type="Pfam" id="PF13490"/>
    </source>
</evidence>